<keyword evidence="1" id="KW-0732">Signal</keyword>
<reference evidence="3" key="1">
    <citation type="journal article" date="2011" name="PLoS Genet.">
        <title>Genomic analysis of the necrotrophic fungal pathogens Sclerotinia sclerotiorum and Botrytis cinerea.</title>
        <authorList>
            <person name="Amselem J."/>
            <person name="Cuomo C.A."/>
            <person name="van Kan J.A."/>
            <person name="Viaud M."/>
            <person name="Benito E.P."/>
            <person name="Couloux A."/>
            <person name="Coutinho P.M."/>
            <person name="de Vries R.P."/>
            <person name="Dyer P.S."/>
            <person name="Fillinger S."/>
            <person name="Fournier E."/>
            <person name="Gout L."/>
            <person name="Hahn M."/>
            <person name="Kohn L."/>
            <person name="Lapalu N."/>
            <person name="Plummer K.M."/>
            <person name="Pradier J.M."/>
            <person name="Quevillon E."/>
            <person name="Sharon A."/>
            <person name="Simon A."/>
            <person name="ten Have A."/>
            <person name="Tudzynski B."/>
            <person name="Tudzynski P."/>
            <person name="Wincker P."/>
            <person name="Andrew M."/>
            <person name="Anthouard V."/>
            <person name="Beever R.E."/>
            <person name="Beffa R."/>
            <person name="Benoit I."/>
            <person name="Bouzid O."/>
            <person name="Brault B."/>
            <person name="Chen Z."/>
            <person name="Choquer M."/>
            <person name="Collemare J."/>
            <person name="Cotton P."/>
            <person name="Danchin E.G."/>
            <person name="Da Silva C."/>
            <person name="Gautier A."/>
            <person name="Giraud C."/>
            <person name="Giraud T."/>
            <person name="Gonzalez C."/>
            <person name="Grossetete S."/>
            <person name="Guldener U."/>
            <person name="Henrissat B."/>
            <person name="Howlett B.J."/>
            <person name="Kodira C."/>
            <person name="Kretschmer M."/>
            <person name="Lappartient A."/>
            <person name="Leroch M."/>
            <person name="Levis C."/>
            <person name="Mauceli E."/>
            <person name="Neuveglise C."/>
            <person name="Oeser B."/>
            <person name="Pearson M."/>
            <person name="Poulain J."/>
            <person name="Poussereau N."/>
            <person name="Quesneville H."/>
            <person name="Rascle C."/>
            <person name="Schumacher J."/>
            <person name="Segurens B."/>
            <person name="Sexton A."/>
            <person name="Silva E."/>
            <person name="Sirven C."/>
            <person name="Soanes D.M."/>
            <person name="Talbot N.J."/>
            <person name="Templeton M."/>
            <person name="Yandava C."/>
            <person name="Yarden O."/>
            <person name="Zeng Q."/>
            <person name="Rollins J.A."/>
            <person name="Lebrun M.H."/>
            <person name="Dickman M."/>
        </authorList>
    </citation>
    <scope>NUCLEOTIDE SEQUENCE [LARGE SCALE GENOMIC DNA]</scope>
    <source>
        <strain evidence="3">T4</strain>
    </source>
</reference>
<dbReference type="AlphaFoldDB" id="G2YI46"/>
<gene>
    <name evidence="2" type="ORF">BofuT4_uP016890.1</name>
</gene>
<dbReference type="EMBL" id="FQ790337">
    <property type="protein sequence ID" value="CCD51383.1"/>
    <property type="molecule type" value="Genomic_DNA"/>
</dbReference>
<protein>
    <submittedName>
        <fullName evidence="2">Uncharacterized protein</fullName>
    </submittedName>
</protein>
<dbReference type="HOGENOM" id="CLU_3068420_0_0_1"/>
<evidence type="ECO:0000256" key="1">
    <source>
        <dbReference type="SAM" id="SignalP"/>
    </source>
</evidence>
<feature type="chain" id="PRO_5003440586" evidence="1">
    <location>
        <begin position="20"/>
        <end position="53"/>
    </location>
</feature>
<evidence type="ECO:0000313" key="2">
    <source>
        <dbReference type="EMBL" id="CCD51383.1"/>
    </source>
</evidence>
<evidence type="ECO:0000313" key="3">
    <source>
        <dbReference type="Proteomes" id="UP000008177"/>
    </source>
</evidence>
<organism evidence="2 3">
    <name type="scientific">Botryotinia fuckeliana (strain T4)</name>
    <name type="common">Noble rot fungus</name>
    <name type="synonym">Botrytis cinerea</name>
    <dbReference type="NCBI Taxonomy" id="999810"/>
    <lineage>
        <taxon>Eukaryota</taxon>
        <taxon>Fungi</taxon>
        <taxon>Dikarya</taxon>
        <taxon>Ascomycota</taxon>
        <taxon>Pezizomycotina</taxon>
        <taxon>Leotiomycetes</taxon>
        <taxon>Helotiales</taxon>
        <taxon>Sclerotiniaceae</taxon>
        <taxon>Botrytis</taxon>
    </lineage>
</organism>
<name>G2YI46_BOTF4</name>
<sequence length="53" mass="5844">MSSLHLLTHLYLLCCPAMQHQCKTVCTGNTSIIQTTDNLLSACYLLSTTNQIT</sequence>
<dbReference type="Proteomes" id="UP000008177">
    <property type="component" value="Unplaced contigs"/>
</dbReference>
<accession>G2YI46</accession>
<feature type="signal peptide" evidence="1">
    <location>
        <begin position="1"/>
        <end position="19"/>
    </location>
</feature>
<proteinExistence type="predicted"/>
<dbReference type="InParanoid" id="G2YI46"/>